<feature type="compositionally biased region" description="Polar residues" evidence="6">
    <location>
        <begin position="57"/>
        <end position="70"/>
    </location>
</feature>
<evidence type="ECO:0000256" key="1">
    <source>
        <dbReference type="ARBA" id="ARBA00022723"/>
    </source>
</evidence>
<evidence type="ECO:0000259" key="7">
    <source>
        <dbReference type="PROSITE" id="PS50023"/>
    </source>
</evidence>
<dbReference type="InterPro" id="IPR013087">
    <property type="entry name" value="Znf_C2H2_type"/>
</dbReference>
<keyword evidence="1 5" id="KW-0479">Metal-binding</keyword>
<evidence type="ECO:0000313" key="9">
    <source>
        <dbReference type="Proteomes" id="UP001498771"/>
    </source>
</evidence>
<dbReference type="EMBL" id="JBBJBU010000002">
    <property type="protein sequence ID" value="KAK7206846.1"/>
    <property type="molecule type" value="Genomic_DNA"/>
</dbReference>
<evidence type="ECO:0000256" key="5">
    <source>
        <dbReference type="PROSITE-ProRule" id="PRU00125"/>
    </source>
</evidence>
<protein>
    <recommendedName>
        <fullName evidence="7">LIM zinc-binding domain-containing protein</fullName>
    </recommendedName>
</protein>
<dbReference type="PANTHER" id="PTHR24205:SF16">
    <property type="entry name" value="GH01042P-RELATED"/>
    <property type="match status" value="1"/>
</dbReference>
<accession>A0ABR1FAG3</accession>
<dbReference type="SUPFAM" id="SSF57716">
    <property type="entry name" value="Glucocorticoid receptor-like (DNA-binding domain)"/>
    <property type="match status" value="3"/>
</dbReference>
<dbReference type="Pfam" id="PF00412">
    <property type="entry name" value="LIM"/>
    <property type="match status" value="3"/>
</dbReference>
<dbReference type="RefSeq" id="XP_064769879.1">
    <property type="nucleotide sequence ID" value="XM_064912111.1"/>
</dbReference>
<evidence type="ECO:0000256" key="2">
    <source>
        <dbReference type="ARBA" id="ARBA00022737"/>
    </source>
</evidence>
<dbReference type="InterPro" id="IPR001781">
    <property type="entry name" value="Znf_LIM"/>
</dbReference>
<evidence type="ECO:0000256" key="4">
    <source>
        <dbReference type="ARBA" id="ARBA00023038"/>
    </source>
</evidence>
<evidence type="ECO:0000313" key="8">
    <source>
        <dbReference type="EMBL" id="KAK7206846.1"/>
    </source>
</evidence>
<dbReference type="PROSITE" id="PS00478">
    <property type="entry name" value="LIM_DOMAIN_1"/>
    <property type="match status" value="2"/>
</dbReference>
<dbReference type="CDD" id="cd08368">
    <property type="entry name" value="LIM"/>
    <property type="match status" value="2"/>
</dbReference>
<evidence type="ECO:0000256" key="3">
    <source>
        <dbReference type="ARBA" id="ARBA00022833"/>
    </source>
</evidence>
<dbReference type="PANTHER" id="PTHR24205">
    <property type="entry name" value="FOUR AND A HALF LIM DOMAINS PROTEIN"/>
    <property type="match status" value="1"/>
</dbReference>
<evidence type="ECO:0000256" key="6">
    <source>
        <dbReference type="SAM" id="MobiDB-lite"/>
    </source>
</evidence>
<dbReference type="Proteomes" id="UP001498771">
    <property type="component" value="Unassembled WGS sequence"/>
</dbReference>
<reference evidence="8 9" key="1">
    <citation type="submission" date="2024-03" db="EMBL/GenBank/DDBJ databases">
        <title>Genome-scale model development and genomic sequencing of the oleaginous clade Lipomyces.</title>
        <authorList>
            <consortium name="Lawrence Berkeley National Laboratory"/>
            <person name="Czajka J.J."/>
            <person name="Han Y."/>
            <person name="Kim J."/>
            <person name="Mondo S.J."/>
            <person name="Hofstad B.A."/>
            <person name="Robles A."/>
            <person name="Haridas S."/>
            <person name="Riley R."/>
            <person name="LaButti K."/>
            <person name="Pangilinan J."/>
            <person name="Andreopoulos W."/>
            <person name="Lipzen A."/>
            <person name="Yan J."/>
            <person name="Wang M."/>
            <person name="Ng V."/>
            <person name="Grigoriev I.V."/>
            <person name="Spatafora J.W."/>
            <person name="Magnuson J.K."/>
            <person name="Baker S.E."/>
            <person name="Pomraning K.R."/>
        </authorList>
    </citation>
    <scope>NUCLEOTIDE SEQUENCE [LARGE SCALE GENOMIC DNA]</scope>
    <source>
        <strain evidence="8 9">Phaff 52-87</strain>
    </source>
</reference>
<name>A0ABR1FAG3_9ASCO</name>
<organism evidence="8 9">
    <name type="scientific">Myxozyma melibiosi</name>
    <dbReference type="NCBI Taxonomy" id="54550"/>
    <lineage>
        <taxon>Eukaryota</taxon>
        <taxon>Fungi</taxon>
        <taxon>Dikarya</taxon>
        <taxon>Ascomycota</taxon>
        <taxon>Saccharomycotina</taxon>
        <taxon>Lipomycetes</taxon>
        <taxon>Lipomycetales</taxon>
        <taxon>Lipomycetaceae</taxon>
        <taxon>Myxozyma</taxon>
    </lineage>
</organism>
<keyword evidence="4 5" id="KW-0440">LIM domain</keyword>
<dbReference type="GeneID" id="90037623"/>
<dbReference type="Gene3D" id="2.10.110.10">
    <property type="entry name" value="Cysteine Rich Protein"/>
    <property type="match status" value="3"/>
</dbReference>
<dbReference type="PROSITE" id="PS50023">
    <property type="entry name" value="LIM_DOMAIN_2"/>
    <property type="match status" value="2"/>
</dbReference>
<sequence>MAHQLPPDPSQRLRQRSRSPHKPNGGFRSRDIEHWRRFGNERSENTADAVSLYNDPMTESFSSSAVQQNHRPVPPTHHSSSLSSWSASAESSYHSEEREYTKHRSCKSSSESDSSRFSDLSHWQQRHRHHHSESQKRPPKPLPLIHFPPDHPYYQGPPPSSGELSPQFRSTSNSVCAGCGGELALSKVVLKALGEKYHPDCFQCAHCGLSLEHAAFFPHEGKVYCHLDYHEMFSPRCDHCHTPIEGEVVNAMGKTYHFGHFFCAGCSEPFSMMPSASYHARDNHAWCHDCFTKRYSTKCWKCTEIIPEGDVIIKVLGREWCSSCFACEECTTPFGDDGFVLRDDGTLVCMTCEELRLKRNVYSL</sequence>
<proteinExistence type="predicted"/>
<keyword evidence="3 5" id="KW-0862">Zinc</keyword>
<feature type="region of interest" description="Disordered" evidence="6">
    <location>
        <begin position="1"/>
        <end position="84"/>
    </location>
</feature>
<gene>
    <name evidence="8" type="ORF">BZA70DRAFT_275190</name>
</gene>
<dbReference type="PROSITE" id="PS00028">
    <property type="entry name" value="ZINC_FINGER_C2H2_1"/>
    <property type="match status" value="1"/>
</dbReference>
<keyword evidence="9" id="KW-1185">Reference proteome</keyword>
<feature type="domain" description="LIM zinc-binding" evidence="7">
    <location>
        <begin position="297"/>
        <end position="359"/>
    </location>
</feature>
<feature type="domain" description="LIM zinc-binding" evidence="7">
    <location>
        <begin position="174"/>
        <end position="235"/>
    </location>
</feature>
<feature type="compositionally biased region" description="Low complexity" evidence="6">
    <location>
        <begin position="107"/>
        <end position="123"/>
    </location>
</feature>
<comment type="caution">
    <text evidence="8">The sequence shown here is derived from an EMBL/GenBank/DDBJ whole genome shotgun (WGS) entry which is preliminary data.</text>
</comment>
<keyword evidence="2" id="KW-0677">Repeat</keyword>
<feature type="region of interest" description="Disordered" evidence="6">
    <location>
        <begin position="96"/>
        <end position="167"/>
    </location>
</feature>
<feature type="compositionally biased region" description="Basic and acidic residues" evidence="6">
    <location>
        <begin position="28"/>
        <end position="45"/>
    </location>
</feature>
<dbReference type="SMART" id="SM00132">
    <property type="entry name" value="LIM"/>
    <property type="match status" value="3"/>
</dbReference>